<dbReference type="RefSeq" id="WP_142903824.1">
    <property type="nucleotide sequence ID" value="NZ_ML660091.1"/>
</dbReference>
<dbReference type="EMBL" id="VHSG01000008">
    <property type="protein sequence ID" value="TQV81163.1"/>
    <property type="molecule type" value="Genomic_DNA"/>
</dbReference>
<feature type="domain" description="FHA" evidence="1">
    <location>
        <begin position="19"/>
        <end position="68"/>
    </location>
</feature>
<evidence type="ECO:0000313" key="3">
    <source>
        <dbReference type="Proteomes" id="UP000319732"/>
    </source>
</evidence>
<dbReference type="SUPFAM" id="SSF49879">
    <property type="entry name" value="SMAD/FHA domain"/>
    <property type="match status" value="1"/>
</dbReference>
<dbReference type="Pfam" id="PF00498">
    <property type="entry name" value="FHA"/>
    <property type="match status" value="1"/>
</dbReference>
<gene>
    <name evidence="2" type="ORF">FKG94_08620</name>
</gene>
<dbReference type="InterPro" id="IPR008984">
    <property type="entry name" value="SMAD_FHA_dom_sf"/>
</dbReference>
<sequence length="321" mass="36811">MAYLRQTDKDIIVHLRTHHTFGRRSDAVDTCVNRPDVSKIHAAMEWNGECWQLRHLGRNGTWLDQESLENGRNHDVKTGQVIYFAEPGLSGWVIEDLSAPRDQLVPLDPSAQAIPLQNYQLLPASENPETALYFCSRRAQWILDANTNEGEFYESRSLEHGDIICFSGSHWRLFLVGTSKETEEVAREEGRCDWKFLFDLSLDEESTHLRLQTGRELVDLGERIHHYLLLHLARCRAEDAASDIGDKSQGWVDCERLSRELGIDAAHINMLIFRARKQFAELHIPDDVTPIERRRGYVRFGSSSFVIHHGSKKACELPLLV</sequence>
<evidence type="ECO:0000259" key="1">
    <source>
        <dbReference type="PROSITE" id="PS50006"/>
    </source>
</evidence>
<dbReference type="SMART" id="SM00240">
    <property type="entry name" value="FHA"/>
    <property type="match status" value="1"/>
</dbReference>
<dbReference type="InterPro" id="IPR000253">
    <property type="entry name" value="FHA_dom"/>
</dbReference>
<evidence type="ECO:0000313" key="2">
    <source>
        <dbReference type="EMBL" id="TQV81163.1"/>
    </source>
</evidence>
<dbReference type="CDD" id="cd00060">
    <property type="entry name" value="FHA"/>
    <property type="match status" value="1"/>
</dbReference>
<dbReference type="OrthoDB" id="273564at2"/>
<protein>
    <submittedName>
        <fullName evidence="2">FHA domain-containing protein</fullName>
    </submittedName>
</protein>
<keyword evidence="3" id="KW-1185">Reference proteome</keyword>
<comment type="caution">
    <text evidence="2">The sequence shown here is derived from an EMBL/GenBank/DDBJ whole genome shotgun (WGS) entry which is preliminary data.</text>
</comment>
<organism evidence="2 3">
    <name type="scientific">Exilibacterium tricleocarpae</name>
    <dbReference type="NCBI Taxonomy" id="2591008"/>
    <lineage>
        <taxon>Bacteria</taxon>
        <taxon>Pseudomonadati</taxon>
        <taxon>Pseudomonadota</taxon>
        <taxon>Gammaproteobacteria</taxon>
        <taxon>Cellvibrionales</taxon>
        <taxon>Cellvibrionaceae</taxon>
        <taxon>Exilibacterium</taxon>
    </lineage>
</organism>
<proteinExistence type="predicted"/>
<reference evidence="2 3" key="1">
    <citation type="submission" date="2019-06" db="EMBL/GenBank/DDBJ databases">
        <title>Whole genome sequence for Cellvibrionaceae sp. R142.</title>
        <authorList>
            <person name="Wang G."/>
        </authorList>
    </citation>
    <scope>NUCLEOTIDE SEQUENCE [LARGE SCALE GENOMIC DNA]</scope>
    <source>
        <strain evidence="2 3">R142</strain>
    </source>
</reference>
<dbReference type="Proteomes" id="UP000319732">
    <property type="component" value="Unassembled WGS sequence"/>
</dbReference>
<dbReference type="AlphaFoldDB" id="A0A545TVC2"/>
<accession>A0A545TVC2</accession>
<name>A0A545TVC2_9GAMM</name>
<dbReference type="PROSITE" id="PS50006">
    <property type="entry name" value="FHA_DOMAIN"/>
    <property type="match status" value="1"/>
</dbReference>
<dbReference type="Gene3D" id="2.60.200.20">
    <property type="match status" value="1"/>
</dbReference>